<organism evidence="2 3">
    <name type="scientific">Pedobacter ureilyticus</name>
    <dbReference type="NCBI Taxonomy" id="1393051"/>
    <lineage>
        <taxon>Bacteria</taxon>
        <taxon>Pseudomonadati</taxon>
        <taxon>Bacteroidota</taxon>
        <taxon>Sphingobacteriia</taxon>
        <taxon>Sphingobacteriales</taxon>
        <taxon>Sphingobacteriaceae</taxon>
        <taxon>Pedobacter</taxon>
    </lineage>
</organism>
<dbReference type="Gene3D" id="2.30.42.10">
    <property type="match status" value="1"/>
</dbReference>
<dbReference type="PROSITE" id="PS51257">
    <property type="entry name" value="PROKAR_LIPOPROTEIN"/>
    <property type="match status" value="1"/>
</dbReference>
<name>A0ABW9J7Q7_9SPHI</name>
<dbReference type="SMART" id="SM00228">
    <property type="entry name" value="PDZ"/>
    <property type="match status" value="1"/>
</dbReference>
<keyword evidence="3" id="KW-1185">Reference proteome</keyword>
<sequence>MNKRYLLILTVGSMLVFGACKKSKVEPTPTPPVVTPPTTGTATRQQLSLDSIFLYAKEIYYWNDKLPTYEAFNPRQYSSLSTDLLNYEKELFEISKYSNPGEYKSTSTAPKFSYIFDKSNKNPTASINAISSVDLEGNGNDLGMRFAIFTYSNDPGYLFYVGAVYQNSPAEKAGVTRGDLIKKINGVSFGANYNSEYNALNTALGSNSMTVEVVKANGATATYNITKSVFKSSPIYKSKIFSSGAKKIGYLAYARFSSAANSETELTNIFNDFATNGVTDLIIDLRYNGGGYVSTAEHLINLIAPSTATGVMFTEYFNATMQAGNAKILANQPLLDAAGKIRYGSNGAMLTYANVNYTTSGNTSSFAKKGSLSNVKDIVFLVSGSTASASELVINSLKPHMTVSLVGRTTYGKPIGFFPITIENKYDVYLSLFETKNSLGQGGYYDGMTPTVTTSELITDANNGIYNAMYDFGDPRDGYTKAALNILAQGVTFTNGVSASRSVNASGKTIMASENVASLELVDRQFKGMVENRFKLKN</sequence>
<accession>A0ABW9J7Q7</accession>
<evidence type="ECO:0000259" key="1">
    <source>
        <dbReference type="PROSITE" id="PS50106"/>
    </source>
</evidence>
<feature type="domain" description="PDZ" evidence="1">
    <location>
        <begin position="132"/>
        <end position="215"/>
    </location>
</feature>
<dbReference type="CDD" id="cd07561">
    <property type="entry name" value="Peptidase_S41_CPP_like"/>
    <property type="match status" value="1"/>
</dbReference>
<dbReference type="PANTHER" id="PTHR32060:SF30">
    <property type="entry name" value="CARBOXY-TERMINAL PROCESSING PROTEASE CTPA"/>
    <property type="match status" value="1"/>
</dbReference>
<dbReference type="EMBL" id="SSHJ02000007">
    <property type="protein sequence ID" value="MFN0256571.1"/>
    <property type="molecule type" value="Genomic_DNA"/>
</dbReference>
<comment type="caution">
    <text evidence="2">The sequence shown here is derived from an EMBL/GenBank/DDBJ whole genome shotgun (WGS) entry which is preliminary data.</text>
</comment>
<dbReference type="PROSITE" id="PS50106">
    <property type="entry name" value="PDZ"/>
    <property type="match status" value="1"/>
</dbReference>
<dbReference type="Pfam" id="PF17820">
    <property type="entry name" value="PDZ_6"/>
    <property type="match status" value="1"/>
</dbReference>
<dbReference type="PANTHER" id="PTHR32060">
    <property type="entry name" value="TAIL-SPECIFIC PROTEASE"/>
    <property type="match status" value="1"/>
</dbReference>
<protein>
    <submittedName>
        <fullName evidence="2">S41 family peptidase</fullName>
    </submittedName>
</protein>
<dbReference type="RefSeq" id="WP_138723667.1">
    <property type="nucleotide sequence ID" value="NZ_SSHJ02000007.1"/>
</dbReference>
<evidence type="ECO:0000313" key="2">
    <source>
        <dbReference type="EMBL" id="MFN0256571.1"/>
    </source>
</evidence>
<evidence type="ECO:0000313" key="3">
    <source>
        <dbReference type="Proteomes" id="UP001517247"/>
    </source>
</evidence>
<reference evidence="2 3" key="1">
    <citation type="submission" date="2024-12" db="EMBL/GenBank/DDBJ databases">
        <authorList>
            <person name="Hu S."/>
        </authorList>
    </citation>
    <scope>NUCLEOTIDE SEQUENCE [LARGE SCALE GENOMIC DNA]</scope>
    <source>
        <strain evidence="2 3">THG-T11</strain>
    </source>
</reference>
<dbReference type="Gene3D" id="3.90.226.10">
    <property type="entry name" value="2-enoyl-CoA Hydratase, Chain A, domain 1"/>
    <property type="match status" value="1"/>
</dbReference>
<dbReference type="SUPFAM" id="SSF50156">
    <property type="entry name" value="PDZ domain-like"/>
    <property type="match status" value="1"/>
</dbReference>
<dbReference type="InterPro" id="IPR029045">
    <property type="entry name" value="ClpP/crotonase-like_dom_sf"/>
</dbReference>
<proteinExistence type="predicted"/>
<dbReference type="InterPro" id="IPR005151">
    <property type="entry name" value="Tail-specific_protease"/>
</dbReference>
<dbReference type="Gene3D" id="3.30.750.170">
    <property type="match status" value="1"/>
</dbReference>
<dbReference type="Pfam" id="PF03572">
    <property type="entry name" value="Peptidase_S41"/>
    <property type="match status" value="1"/>
</dbReference>
<dbReference type="InterPro" id="IPR001478">
    <property type="entry name" value="PDZ"/>
</dbReference>
<dbReference type="InterPro" id="IPR041489">
    <property type="entry name" value="PDZ_6"/>
</dbReference>
<dbReference type="Proteomes" id="UP001517247">
    <property type="component" value="Unassembled WGS sequence"/>
</dbReference>
<gene>
    <name evidence="2" type="ORF">E6A44_013365</name>
</gene>
<dbReference type="InterPro" id="IPR036034">
    <property type="entry name" value="PDZ_sf"/>
</dbReference>
<dbReference type="SMART" id="SM00245">
    <property type="entry name" value="TSPc"/>
    <property type="match status" value="1"/>
</dbReference>
<dbReference type="SUPFAM" id="SSF52096">
    <property type="entry name" value="ClpP/crotonase"/>
    <property type="match status" value="1"/>
</dbReference>